<name>A0AAW0QWZ5_9PEZI</name>
<organism evidence="9 10">
    <name type="scientific">Apiospora kogelbergensis</name>
    <dbReference type="NCBI Taxonomy" id="1337665"/>
    <lineage>
        <taxon>Eukaryota</taxon>
        <taxon>Fungi</taxon>
        <taxon>Dikarya</taxon>
        <taxon>Ascomycota</taxon>
        <taxon>Pezizomycotina</taxon>
        <taxon>Sordariomycetes</taxon>
        <taxon>Xylariomycetidae</taxon>
        <taxon>Amphisphaeriales</taxon>
        <taxon>Apiosporaceae</taxon>
        <taxon>Apiospora</taxon>
    </lineage>
</organism>
<comment type="caution">
    <text evidence="9">The sequence shown here is derived from an EMBL/GenBank/DDBJ whole genome shotgun (WGS) entry which is preliminary data.</text>
</comment>
<dbReference type="EMBL" id="JAQQWP010000006">
    <property type="protein sequence ID" value="KAK8114892.1"/>
    <property type="molecule type" value="Genomic_DNA"/>
</dbReference>
<sequence>MAKRKRTNAPASAPAAAEEPVVTKKAKSSKVSNSSAAPFTLQIVAGSYDRILHGVTATISSDDQVEFADTFLFNAHSSAIRCLALSPLSAPEAGKAQKIMLATGGTDERINVYSISAHPPPRKEQDILSVVAPRKILENSKNRELGTLLHHSSTITKLAFPTKSKLISASEDSTIAITRIRDMSMLSSIKVPIPKPQGRPSGDTAALGGAPSGVNDFAVHSSMKVMISLSKGERSMRLWNLLTGKKAGVLNFGRDLLQEIGEPRHSTGEGRSIIWHPNSEEFCVGFDRNLLVFGVDGQPRCKIMPESRTKVHNFCYFSTDDADKSILAVSTEDGRIMFFSTDDEDLKQPDEAAESKKTSQLPTAKLLGQLGGKEGGVTGRIKTFSLLRPDQRKDEVFFACGSSDGKLRLFQVTLKELIKSQKTDKAVQVGKLLGTYSTDNRITCMEAFVMVPRPEGVDESDEDDEEEFEGLLHSNPPCRIHKAMTALPYSGRSPAAPSMSTLPPWRRKTKSPLRNRQAPHPRNTPAMLNLDFLNSKLLNPRLHSVRGDDSAYATGSGSGSGTISRAQSVKNLTSSTLFGIYSPSTTGVGDGFSGGIATQDEPSTPLWGLDSPATAAPLNAEDLSYALQKNPAHMHMERRRSSQHPPPPMRESLSRPVMAFHLALRAALLFGLGILYGALVARFQDSRKYDVMFQMEDVTQQPSATTYDLRYMAFWGVSGVVLGGLLPLFDGLWEDMCGQDSAVEDDESPLDQAGEAAKGTASPTDWALVARGIGAFIGIVYAIRKSTWTSTLQVSLTLALVNPFLWYLIDGTPAGFLFSAAIGLTGSLVLTGLKADMVPAPASASSIWNSFGAAEFGGLNASSSAHANQQQPGSGSTLVLGGLATKESVEMTIWTLSVLFCCGVCFGNIGRRMTLWKSRGGKGRWAEGTLR</sequence>
<evidence type="ECO:0000256" key="7">
    <source>
        <dbReference type="SAM" id="MobiDB-lite"/>
    </source>
</evidence>
<evidence type="ECO:0000256" key="2">
    <source>
        <dbReference type="ARBA" id="ARBA00007475"/>
    </source>
</evidence>
<dbReference type="InterPro" id="IPR015943">
    <property type="entry name" value="WD40/YVTN_repeat-like_dom_sf"/>
</dbReference>
<dbReference type="InterPro" id="IPR025929">
    <property type="entry name" value="INSIG_fam"/>
</dbReference>
<gene>
    <name evidence="9" type="ORF">PG999_006961</name>
</gene>
<dbReference type="SMART" id="SM00320">
    <property type="entry name" value="WD40"/>
    <property type="match status" value="5"/>
</dbReference>
<evidence type="ECO:0000256" key="1">
    <source>
        <dbReference type="ARBA" id="ARBA00004477"/>
    </source>
</evidence>
<evidence type="ECO:0000256" key="5">
    <source>
        <dbReference type="ARBA" id="ARBA00022989"/>
    </source>
</evidence>
<dbReference type="AlphaFoldDB" id="A0AAW0QWZ5"/>
<keyword evidence="10" id="KW-1185">Reference proteome</keyword>
<accession>A0AAW0QWZ5</accession>
<keyword evidence="5 8" id="KW-1133">Transmembrane helix</keyword>
<keyword evidence="6 8" id="KW-0472">Membrane</keyword>
<dbReference type="PANTHER" id="PTHR44675:SF1">
    <property type="entry name" value="P21-ACTIVATED PROTEIN KINASE-INTERACTING PROTEIN 1"/>
    <property type="match status" value="1"/>
</dbReference>
<keyword evidence="3 8" id="KW-0812">Transmembrane</keyword>
<feature type="transmembrane region" description="Helical" evidence="8">
    <location>
        <begin position="804"/>
        <end position="830"/>
    </location>
</feature>
<evidence type="ECO:0000313" key="10">
    <source>
        <dbReference type="Proteomes" id="UP001392437"/>
    </source>
</evidence>
<keyword evidence="4" id="KW-0256">Endoplasmic reticulum</keyword>
<dbReference type="Pfam" id="PF07281">
    <property type="entry name" value="INSIG"/>
    <property type="match status" value="1"/>
</dbReference>
<feature type="transmembrane region" description="Helical" evidence="8">
    <location>
        <begin position="766"/>
        <end position="783"/>
    </location>
</feature>
<feature type="region of interest" description="Disordered" evidence="7">
    <location>
        <begin position="492"/>
        <end position="527"/>
    </location>
</feature>
<evidence type="ECO:0000256" key="3">
    <source>
        <dbReference type="ARBA" id="ARBA00022692"/>
    </source>
</evidence>
<feature type="transmembrane region" description="Helical" evidence="8">
    <location>
        <begin position="891"/>
        <end position="909"/>
    </location>
</feature>
<feature type="region of interest" description="Disordered" evidence="7">
    <location>
        <begin position="1"/>
        <end position="27"/>
    </location>
</feature>
<dbReference type="InterPro" id="IPR051959">
    <property type="entry name" value="PAK1-Kinase_Regulator"/>
</dbReference>
<feature type="transmembrane region" description="Helical" evidence="8">
    <location>
        <begin position="711"/>
        <end position="729"/>
    </location>
</feature>
<feature type="compositionally biased region" description="Low complexity" evidence="7">
    <location>
        <begin position="9"/>
        <end position="20"/>
    </location>
</feature>
<evidence type="ECO:0000256" key="6">
    <source>
        <dbReference type="ARBA" id="ARBA00023136"/>
    </source>
</evidence>
<dbReference type="GO" id="GO:0005789">
    <property type="term" value="C:endoplasmic reticulum membrane"/>
    <property type="evidence" value="ECO:0007669"/>
    <property type="project" value="UniProtKB-SubCell"/>
</dbReference>
<feature type="compositionally biased region" description="Basic residues" evidence="7">
    <location>
        <begin position="505"/>
        <end position="519"/>
    </location>
</feature>
<comment type="similarity">
    <text evidence="2">Belongs to the INSIG family.</text>
</comment>
<evidence type="ECO:0000313" key="9">
    <source>
        <dbReference type="EMBL" id="KAK8114892.1"/>
    </source>
</evidence>
<feature type="region of interest" description="Disordered" evidence="7">
    <location>
        <begin position="632"/>
        <end position="652"/>
    </location>
</feature>
<dbReference type="InterPro" id="IPR001680">
    <property type="entry name" value="WD40_rpt"/>
</dbReference>
<dbReference type="SUPFAM" id="SSF50978">
    <property type="entry name" value="WD40 repeat-like"/>
    <property type="match status" value="1"/>
</dbReference>
<dbReference type="Pfam" id="PF00400">
    <property type="entry name" value="WD40"/>
    <property type="match status" value="1"/>
</dbReference>
<comment type="subcellular location">
    <subcellularLocation>
        <location evidence="1">Endoplasmic reticulum membrane</location>
        <topology evidence="1">Multi-pass membrane protein</topology>
    </subcellularLocation>
</comment>
<dbReference type="Gene3D" id="2.130.10.10">
    <property type="entry name" value="YVTN repeat-like/Quinoprotein amine dehydrogenase"/>
    <property type="match status" value="2"/>
</dbReference>
<feature type="transmembrane region" description="Helical" evidence="8">
    <location>
        <begin position="658"/>
        <end position="679"/>
    </location>
</feature>
<dbReference type="Proteomes" id="UP001392437">
    <property type="component" value="Unassembled WGS sequence"/>
</dbReference>
<dbReference type="InterPro" id="IPR036322">
    <property type="entry name" value="WD40_repeat_dom_sf"/>
</dbReference>
<reference evidence="9 10" key="1">
    <citation type="submission" date="2023-01" db="EMBL/GenBank/DDBJ databases">
        <title>Analysis of 21 Apiospora genomes using comparative genomics revels a genus with tremendous synthesis potential of carbohydrate active enzymes and secondary metabolites.</title>
        <authorList>
            <person name="Sorensen T."/>
        </authorList>
    </citation>
    <scope>NUCLEOTIDE SEQUENCE [LARGE SCALE GENOMIC DNA]</scope>
    <source>
        <strain evidence="9 10">CBS 117206</strain>
    </source>
</reference>
<proteinExistence type="inferred from homology"/>
<dbReference type="PANTHER" id="PTHR44675">
    <property type="entry name" value="PAK1 INTERACTING PROTEIN 1"/>
    <property type="match status" value="1"/>
</dbReference>
<evidence type="ECO:0000256" key="4">
    <source>
        <dbReference type="ARBA" id="ARBA00022824"/>
    </source>
</evidence>
<protein>
    <submittedName>
        <fullName evidence="9">Uncharacterized protein</fullName>
    </submittedName>
</protein>
<evidence type="ECO:0000256" key="8">
    <source>
        <dbReference type="SAM" id="Phobius"/>
    </source>
</evidence>